<sequence length="76" mass="8301">MSEIEDLGVSIDEYLDRLAAGIDLLELKRLEAKGIPTNLALEVMAIAPKVINGTATPEEIVRGIMILTPSLRQQIE</sequence>
<evidence type="ECO:0000313" key="1">
    <source>
        <dbReference type="EMBL" id="RCJ29024.1"/>
    </source>
</evidence>
<name>A0A367R0F4_9NOSO</name>
<protein>
    <submittedName>
        <fullName evidence="1">Uncharacterized protein</fullName>
    </submittedName>
</protein>
<organism evidence="1 2">
    <name type="scientific">Nostoc minutum NIES-26</name>
    <dbReference type="NCBI Taxonomy" id="1844469"/>
    <lineage>
        <taxon>Bacteria</taxon>
        <taxon>Bacillati</taxon>
        <taxon>Cyanobacteriota</taxon>
        <taxon>Cyanophyceae</taxon>
        <taxon>Nostocales</taxon>
        <taxon>Nostocaceae</taxon>
        <taxon>Nostoc</taxon>
    </lineage>
</organism>
<comment type="caution">
    <text evidence="1">The sequence shown here is derived from an EMBL/GenBank/DDBJ whole genome shotgun (WGS) entry which is preliminary data.</text>
</comment>
<evidence type="ECO:0000313" key="2">
    <source>
        <dbReference type="Proteomes" id="UP000252107"/>
    </source>
</evidence>
<dbReference type="EMBL" id="LXQD01000295">
    <property type="protein sequence ID" value="RCJ29024.1"/>
    <property type="molecule type" value="Genomic_DNA"/>
</dbReference>
<keyword evidence="2" id="KW-1185">Reference proteome</keyword>
<proteinExistence type="predicted"/>
<gene>
    <name evidence="1" type="ORF">A6770_01115</name>
</gene>
<reference evidence="1" key="1">
    <citation type="submission" date="2016-04" db="EMBL/GenBank/DDBJ databases">
        <authorList>
            <person name="Tabuchi Yagui T.R."/>
        </authorList>
    </citation>
    <scope>NUCLEOTIDE SEQUENCE [LARGE SCALE GENOMIC DNA]</scope>
    <source>
        <strain evidence="1">NIES-26</strain>
    </source>
</reference>
<dbReference type="Proteomes" id="UP000252107">
    <property type="component" value="Unassembled WGS sequence"/>
</dbReference>
<dbReference type="AlphaFoldDB" id="A0A367R0F4"/>
<accession>A0A367R0F4</accession>